<evidence type="ECO:0000256" key="2">
    <source>
        <dbReference type="ARBA" id="ARBA00022695"/>
    </source>
</evidence>
<sequence>MLRWRKSLSASEKNYGISEKECLALVYGIKHFDCYLRHIKFEAFVDHSSLKWLLTMNEPVGKFPLWNALVQSYDFDIKYRPGKIHTDGISTRTYDDEVDQSDNCDELPTFDCISQPIKDTQRRAELTNDAAKELTIVTCAAVVTEKEENIVLSNDSIRDYQRIDT</sequence>
<keyword evidence="6" id="KW-0695">RNA-directed DNA polymerase</keyword>
<dbReference type="OrthoDB" id="7555456at2759"/>
<dbReference type="GO" id="GO:0003964">
    <property type="term" value="F:RNA-directed DNA polymerase activity"/>
    <property type="evidence" value="ECO:0007669"/>
    <property type="project" value="UniProtKB-KW"/>
</dbReference>
<proteinExistence type="predicted"/>
<gene>
    <name evidence="8" type="ORF">MGAL_10B063071</name>
</gene>
<dbReference type="Proteomes" id="UP000596742">
    <property type="component" value="Unassembled WGS sequence"/>
</dbReference>
<evidence type="ECO:0000256" key="3">
    <source>
        <dbReference type="ARBA" id="ARBA00022722"/>
    </source>
</evidence>
<accession>A0A8B6HPM3</accession>
<evidence type="ECO:0000256" key="6">
    <source>
        <dbReference type="ARBA" id="ARBA00022918"/>
    </source>
</evidence>
<comment type="caution">
    <text evidence="8">The sequence shown here is derived from an EMBL/GenBank/DDBJ whole genome shotgun (WGS) entry which is preliminary data.</text>
</comment>
<dbReference type="PANTHER" id="PTHR37984">
    <property type="entry name" value="PROTEIN CBG26694"/>
    <property type="match status" value="1"/>
</dbReference>
<name>A0A8B6HPM3_MYTGA</name>
<evidence type="ECO:0000256" key="4">
    <source>
        <dbReference type="ARBA" id="ARBA00022759"/>
    </source>
</evidence>
<evidence type="ECO:0000313" key="9">
    <source>
        <dbReference type="Proteomes" id="UP000596742"/>
    </source>
</evidence>
<dbReference type="EMBL" id="UYJE01010368">
    <property type="protein sequence ID" value="VDI82485.1"/>
    <property type="molecule type" value="Genomic_DNA"/>
</dbReference>
<protein>
    <recommendedName>
        <fullName evidence="7">Reverse transcriptase RNase H-like domain-containing protein</fullName>
    </recommendedName>
</protein>
<dbReference type="PANTHER" id="PTHR37984:SF5">
    <property type="entry name" value="PROTEIN NYNRIN-LIKE"/>
    <property type="match status" value="1"/>
</dbReference>
<keyword evidence="1" id="KW-0808">Transferase</keyword>
<evidence type="ECO:0000313" key="8">
    <source>
        <dbReference type="EMBL" id="VDI82485.1"/>
    </source>
</evidence>
<evidence type="ECO:0000256" key="1">
    <source>
        <dbReference type="ARBA" id="ARBA00022679"/>
    </source>
</evidence>
<dbReference type="Pfam" id="PF17917">
    <property type="entry name" value="RT_RNaseH"/>
    <property type="match status" value="1"/>
</dbReference>
<keyword evidence="4" id="KW-0255">Endonuclease</keyword>
<reference evidence="8" key="1">
    <citation type="submission" date="2018-11" db="EMBL/GenBank/DDBJ databases">
        <authorList>
            <person name="Alioto T."/>
            <person name="Alioto T."/>
        </authorList>
    </citation>
    <scope>NUCLEOTIDE SEQUENCE</scope>
</reference>
<keyword evidence="2" id="KW-0548">Nucleotidyltransferase</keyword>
<organism evidence="8 9">
    <name type="scientific">Mytilus galloprovincialis</name>
    <name type="common">Mediterranean mussel</name>
    <dbReference type="NCBI Taxonomy" id="29158"/>
    <lineage>
        <taxon>Eukaryota</taxon>
        <taxon>Metazoa</taxon>
        <taxon>Spiralia</taxon>
        <taxon>Lophotrochozoa</taxon>
        <taxon>Mollusca</taxon>
        <taxon>Bivalvia</taxon>
        <taxon>Autobranchia</taxon>
        <taxon>Pteriomorphia</taxon>
        <taxon>Mytilida</taxon>
        <taxon>Mytiloidea</taxon>
        <taxon>Mytilidae</taxon>
        <taxon>Mytilinae</taxon>
        <taxon>Mytilus</taxon>
    </lineage>
</organism>
<dbReference type="InterPro" id="IPR041373">
    <property type="entry name" value="RT_RNaseH"/>
</dbReference>
<keyword evidence="9" id="KW-1185">Reference proteome</keyword>
<dbReference type="GO" id="GO:0016787">
    <property type="term" value="F:hydrolase activity"/>
    <property type="evidence" value="ECO:0007669"/>
    <property type="project" value="UniProtKB-KW"/>
</dbReference>
<dbReference type="SUPFAM" id="SSF56672">
    <property type="entry name" value="DNA/RNA polymerases"/>
    <property type="match status" value="1"/>
</dbReference>
<feature type="domain" description="Reverse transcriptase RNase H-like" evidence="7">
    <location>
        <begin position="6"/>
        <end position="73"/>
    </location>
</feature>
<keyword evidence="3" id="KW-0540">Nuclease</keyword>
<evidence type="ECO:0000259" key="7">
    <source>
        <dbReference type="Pfam" id="PF17917"/>
    </source>
</evidence>
<dbReference type="AlphaFoldDB" id="A0A8B6HPM3"/>
<dbReference type="GO" id="GO:0004519">
    <property type="term" value="F:endonuclease activity"/>
    <property type="evidence" value="ECO:0007669"/>
    <property type="project" value="UniProtKB-KW"/>
</dbReference>
<dbReference type="InterPro" id="IPR043502">
    <property type="entry name" value="DNA/RNA_pol_sf"/>
</dbReference>
<keyword evidence="5" id="KW-0378">Hydrolase</keyword>
<dbReference type="InterPro" id="IPR050951">
    <property type="entry name" value="Retrovirus_Pol_polyprotein"/>
</dbReference>
<evidence type="ECO:0000256" key="5">
    <source>
        <dbReference type="ARBA" id="ARBA00022801"/>
    </source>
</evidence>